<feature type="transmembrane region" description="Helical" evidence="5">
    <location>
        <begin position="34"/>
        <end position="56"/>
    </location>
</feature>
<dbReference type="PANTHER" id="PTHR30469">
    <property type="entry name" value="MULTIDRUG RESISTANCE PROTEIN MDTA"/>
    <property type="match status" value="1"/>
</dbReference>
<evidence type="ECO:0000256" key="1">
    <source>
        <dbReference type="ARBA" id="ARBA00004196"/>
    </source>
</evidence>
<comment type="caution">
    <text evidence="9">The sequence shown here is derived from an EMBL/GenBank/DDBJ whole genome shotgun (WGS) entry which is preliminary data.</text>
</comment>
<dbReference type="Gene3D" id="1.10.287.470">
    <property type="entry name" value="Helix hairpin bin"/>
    <property type="match status" value="1"/>
</dbReference>
<organism evidence="9 10">
    <name type="scientific">Sapientia aquatica</name>
    <dbReference type="NCBI Taxonomy" id="1549640"/>
    <lineage>
        <taxon>Bacteria</taxon>
        <taxon>Pseudomonadati</taxon>
        <taxon>Pseudomonadota</taxon>
        <taxon>Betaproteobacteria</taxon>
        <taxon>Burkholderiales</taxon>
        <taxon>Oxalobacteraceae</taxon>
        <taxon>Sapientia</taxon>
    </lineage>
</organism>
<dbReference type="SUPFAM" id="SSF111369">
    <property type="entry name" value="HlyD-like secretion proteins"/>
    <property type="match status" value="1"/>
</dbReference>
<dbReference type="Pfam" id="PF25917">
    <property type="entry name" value="BSH_RND"/>
    <property type="match status" value="1"/>
</dbReference>
<keyword evidence="5" id="KW-1133">Transmembrane helix</keyword>
<dbReference type="Gene3D" id="2.40.420.20">
    <property type="match status" value="1"/>
</dbReference>
<dbReference type="Gene3D" id="2.40.30.170">
    <property type="match status" value="1"/>
</dbReference>
<dbReference type="PANTHER" id="PTHR30469:SF37">
    <property type="entry name" value="RAGD PROTEIN"/>
    <property type="match status" value="1"/>
</dbReference>
<feature type="region of interest" description="Disordered" evidence="4">
    <location>
        <begin position="388"/>
        <end position="412"/>
    </location>
</feature>
<evidence type="ECO:0000259" key="7">
    <source>
        <dbReference type="Pfam" id="PF25954"/>
    </source>
</evidence>
<evidence type="ECO:0000256" key="3">
    <source>
        <dbReference type="ARBA" id="ARBA00022448"/>
    </source>
</evidence>
<comment type="similarity">
    <text evidence="2">Belongs to the membrane fusion protein (MFP) (TC 8.A.1) family.</text>
</comment>
<evidence type="ECO:0000259" key="8">
    <source>
        <dbReference type="Pfam" id="PF25967"/>
    </source>
</evidence>
<feature type="domain" description="Multidrug resistance protein MdtA-like barrel-sandwich hybrid" evidence="6">
    <location>
        <begin position="101"/>
        <end position="236"/>
    </location>
</feature>
<feature type="compositionally biased region" description="Basic and acidic residues" evidence="4">
    <location>
        <begin position="395"/>
        <end position="412"/>
    </location>
</feature>
<dbReference type="AlphaFoldDB" id="A0A4R5VQU2"/>
<accession>A0A4R5VQU2</accession>
<dbReference type="GO" id="GO:0015562">
    <property type="term" value="F:efflux transmembrane transporter activity"/>
    <property type="evidence" value="ECO:0007669"/>
    <property type="project" value="TreeGrafter"/>
</dbReference>
<evidence type="ECO:0000256" key="4">
    <source>
        <dbReference type="SAM" id="MobiDB-lite"/>
    </source>
</evidence>
<dbReference type="RefSeq" id="WP_133331274.1">
    <property type="nucleotide sequence ID" value="NZ_SMYL01000019.1"/>
</dbReference>
<evidence type="ECO:0000256" key="2">
    <source>
        <dbReference type="ARBA" id="ARBA00009477"/>
    </source>
</evidence>
<dbReference type="NCBIfam" id="TIGR01730">
    <property type="entry name" value="RND_mfp"/>
    <property type="match status" value="1"/>
</dbReference>
<dbReference type="EMBL" id="SMYL01000019">
    <property type="protein sequence ID" value="TDK59996.1"/>
    <property type="molecule type" value="Genomic_DNA"/>
</dbReference>
<dbReference type="GO" id="GO:1990281">
    <property type="term" value="C:efflux pump complex"/>
    <property type="evidence" value="ECO:0007669"/>
    <property type="project" value="TreeGrafter"/>
</dbReference>
<evidence type="ECO:0000259" key="6">
    <source>
        <dbReference type="Pfam" id="PF25917"/>
    </source>
</evidence>
<sequence>MSENHHDKLGLHKDLSHGPREHVAHAVILKRAKLWSAVALVLLLVGAGATVATRVLHAEQLAKATEQNSRVFVSVIHAQSSANAGSVTLPSSLQGLIEAPIFARSTGYVVRWNKDIGSSVAKGEVLAEIDTPEVDKELAQAVAAKEQAASSLELAKSSAQRWEELRKKDAVTQQELDERRSAYTQATANFEAANANVGRLKKLEGFKNIVAPFSGVVTRRNVEVGDLIGAGSTGTALFTMAQVDPLRLYVYVPQAFSQQIKVGETVSISQTELADHVFQGKIVRTAGAIDVATRTLQVEIRVPNADKKLMAGSFVQVKLPVSGSTNALQVPSNVLLFRADGTQIAVVDEAGKVKLHTVKVGRDLGKVVEILSGINATDNLILNPPDSLSDNDVVTVKKPEPKKETEAGKAHS</sequence>
<dbReference type="OrthoDB" id="9806939at2"/>
<dbReference type="InterPro" id="IPR006143">
    <property type="entry name" value="RND_pump_MFP"/>
</dbReference>
<proteinExistence type="inferred from homology"/>
<comment type="subcellular location">
    <subcellularLocation>
        <location evidence="1">Cell envelope</location>
    </subcellularLocation>
</comment>
<dbReference type="FunFam" id="2.40.30.170:FF:000010">
    <property type="entry name" value="Efflux RND transporter periplasmic adaptor subunit"/>
    <property type="match status" value="1"/>
</dbReference>
<reference evidence="9 10" key="1">
    <citation type="submission" date="2019-03" db="EMBL/GenBank/DDBJ databases">
        <title>Sapientia aquatica gen. nov., sp. nov., isolated from a crater lake.</title>
        <authorList>
            <person name="Felfoldi T."/>
            <person name="Szabo A."/>
            <person name="Toth E."/>
            <person name="Schumann P."/>
            <person name="Keki Z."/>
            <person name="Marialigeti K."/>
            <person name="Mathe I."/>
        </authorList>
    </citation>
    <scope>NUCLEOTIDE SEQUENCE [LARGE SCALE GENOMIC DNA]</scope>
    <source>
        <strain evidence="9 10">SA-152</strain>
    </source>
</reference>
<feature type="domain" description="Multidrug resistance protein MdtA-like C-terminal permuted SH3" evidence="8">
    <location>
        <begin position="326"/>
        <end position="382"/>
    </location>
</feature>
<keyword evidence="5" id="KW-0472">Membrane</keyword>
<dbReference type="Pfam" id="PF25954">
    <property type="entry name" value="Beta-barrel_RND_2"/>
    <property type="match status" value="1"/>
</dbReference>
<dbReference type="Pfam" id="PF25967">
    <property type="entry name" value="RND-MFP_C"/>
    <property type="match status" value="1"/>
</dbReference>
<keyword evidence="5" id="KW-0812">Transmembrane</keyword>
<gene>
    <name evidence="9" type="ORF">E2I14_18410</name>
</gene>
<evidence type="ECO:0000256" key="5">
    <source>
        <dbReference type="SAM" id="Phobius"/>
    </source>
</evidence>
<protein>
    <submittedName>
        <fullName evidence="9">Efflux RND transporter periplasmic adaptor subunit</fullName>
    </submittedName>
</protein>
<dbReference type="InterPro" id="IPR058625">
    <property type="entry name" value="MdtA-like_BSH"/>
</dbReference>
<dbReference type="InterPro" id="IPR058792">
    <property type="entry name" value="Beta-barrel_RND_2"/>
</dbReference>
<keyword evidence="10" id="KW-1185">Reference proteome</keyword>
<feature type="domain" description="CusB-like beta-barrel" evidence="7">
    <location>
        <begin position="250"/>
        <end position="319"/>
    </location>
</feature>
<evidence type="ECO:0000313" key="10">
    <source>
        <dbReference type="Proteomes" id="UP000294829"/>
    </source>
</evidence>
<dbReference type="Proteomes" id="UP000294829">
    <property type="component" value="Unassembled WGS sequence"/>
</dbReference>
<dbReference type="InterPro" id="IPR058627">
    <property type="entry name" value="MdtA-like_C"/>
</dbReference>
<keyword evidence="3" id="KW-0813">Transport</keyword>
<evidence type="ECO:0000313" key="9">
    <source>
        <dbReference type="EMBL" id="TDK59996.1"/>
    </source>
</evidence>
<dbReference type="Gene3D" id="2.40.50.100">
    <property type="match status" value="1"/>
</dbReference>
<name>A0A4R5VQU2_9BURK</name>